<accession>A0AAN7K155</accession>
<evidence type="ECO:0000313" key="4">
    <source>
        <dbReference type="Proteomes" id="UP001345219"/>
    </source>
</evidence>
<keyword evidence="2" id="KW-0131">Cell cycle</keyword>
<evidence type="ECO:0000313" key="3">
    <source>
        <dbReference type="EMBL" id="KAK4755318.1"/>
    </source>
</evidence>
<dbReference type="GO" id="GO:0004860">
    <property type="term" value="F:protein kinase inhibitor activity"/>
    <property type="evidence" value="ECO:0007669"/>
    <property type="project" value="UniProtKB-KW"/>
</dbReference>
<dbReference type="AlphaFoldDB" id="A0AAN7K155"/>
<keyword evidence="4" id="KW-1185">Reference proteome</keyword>
<dbReference type="PANTHER" id="PTHR33142:SF114">
    <property type="entry name" value="CYCLIN-DEPENDENT PROTEIN KINASE INHIBITOR SMR14"/>
    <property type="match status" value="1"/>
</dbReference>
<dbReference type="PANTHER" id="PTHR33142">
    <property type="entry name" value="CYCLIN-DEPENDENT PROTEIN KINASE INHIBITOR SMR13"/>
    <property type="match status" value="1"/>
</dbReference>
<dbReference type="GO" id="GO:0005634">
    <property type="term" value="C:nucleus"/>
    <property type="evidence" value="ECO:0007669"/>
    <property type="project" value="TreeGrafter"/>
</dbReference>
<name>A0AAN7K155_9MYRT</name>
<sequence>MFSSSVLKSITTRIMISSTTTAHLLLVNGEPEPASHSTDGTDLQMEDRVLKEHCGEDGGEVQEKGGFHCSRKRSLGGGNVCDMDGDDEDGFRTPVSMGHRIAAVTECPPAPKKPKPVSWRKRRLDDQKDDKLAISMVIIKVSDEELEAMFRPVVPFEGYGDKVIKKPRRDTAACMRCEYEKNKA</sequence>
<dbReference type="EMBL" id="JAXIOK010000014">
    <property type="protein sequence ID" value="KAK4755318.1"/>
    <property type="molecule type" value="Genomic_DNA"/>
</dbReference>
<proteinExistence type="predicted"/>
<dbReference type="Proteomes" id="UP001345219">
    <property type="component" value="Chromosome 8"/>
</dbReference>
<keyword evidence="1" id="KW-0649">Protein kinase inhibitor</keyword>
<comment type="caution">
    <text evidence="3">The sequence shown here is derived from an EMBL/GenBank/DDBJ whole genome shotgun (WGS) entry which is preliminary data.</text>
</comment>
<evidence type="ECO:0000256" key="1">
    <source>
        <dbReference type="ARBA" id="ARBA00023013"/>
    </source>
</evidence>
<protein>
    <submittedName>
        <fullName evidence="3">Uncharacterized protein</fullName>
    </submittedName>
</protein>
<evidence type="ECO:0000256" key="2">
    <source>
        <dbReference type="ARBA" id="ARBA00023306"/>
    </source>
</evidence>
<dbReference type="GO" id="GO:0032875">
    <property type="term" value="P:regulation of DNA endoreduplication"/>
    <property type="evidence" value="ECO:0007669"/>
    <property type="project" value="InterPro"/>
</dbReference>
<gene>
    <name evidence="3" type="ORF">SAY87_009075</name>
</gene>
<dbReference type="InterPro" id="IPR040389">
    <property type="entry name" value="SMR"/>
</dbReference>
<reference evidence="3 4" key="1">
    <citation type="journal article" date="2023" name="Hortic Res">
        <title>Pangenome of water caltrop reveals structural variations and asymmetric subgenome divergence after allopolyploidization.</title>
        <authorList>
            <person name="Zhang X."/>
            <person name="Chen Y."/>
            <person name="Wang L."/>
            <person name="Yuan Y."/>
            <person name="Fang M."/>
            <person name="Shi L."/>
            <person name="Lu R."/>
            <person name="Comes H.P."/>
            <person name="Ma Y."/>
            <person name="Chen Y."/>
            <person name="Huang G."/>
            <person name="Zhou Y."/>
            <person name="Zheng Z."/>
            <person name="Qiu Y."/>
        </authorList>
    </citation>
    <scope>NUCLEOTIDE SEQUENCE [LARGE SCALE GENOMIC DNA]</scope>
    <source>
        <tissue evidence="3">Roots</tissue>
    </source>
</reference>
<organism evidence="3 4">
    <name type="scientific">Trapa incisa</name>
    <dbReference type="NCBI Taxonomy" id="236973"/>
    <lineage>
        <taxon>Eukaryota</taxon>
        <taxon>Viridiplantae</taxon>
        <taxon>Streptophyta</taxon>
        <taxon>Embryophyta</taxon>
        <taxon>Tracheophyta</taxon>
        <taxon>Spermatophyta</taxon>
        <taxon>Magnoliopsida</taxon>
        <taxon>eudicotyledons</taxon>
        <taxon>Gunneridae</taxon>
        <taxon>Pentapetalae</taxon>
        <taxon>rosids</taxon>
        <taxon>malvids</taxon>
        <taxon>Myrtales</taxon>
        <taxon>Lythraceae</taxon>
        <taxon>Trapa</taxon>
    </lineage>
</organism>